<evidence type="ECO:0000256" key="4">
    <source>
        <dbReference type="SAM" id="SignalP"/>
    </source>
</evidence>
<feature type="signal peptide" evidence="4">
    <location>
        <begin position="1"/>
        <end position="21"/>
    </location>
</feature>
<comment type="caution">
    <text evidence="2">Lacks conserved residue(s) required for the propagation of feature annotation.</text>
</comment>
<feature type="transmembrane region" description="Helical" evidence="3">
    <location>
        <begin position="567"/>
        <end position="589"/>
    </location>
</feature>
<keyword evidence="3" id="KW-0472">Membrane</keyword>
<comment type="caution">
    <text evidence="7">The sequence shown here is derived from an EMBL/GenBank/DDBJ whole genome shotgun (WGS) entry which is preliminary data.</text>
</comment>
<dbReference type="InterPro" id="IPR001936">
    <property type="entry name" value="RasGAP_dom"/>
</dbReference>
<dbReference type="SMART" id="SM00181">
    <property type="entry name" value="EGF"/>
    <property type="match status" value="5"/>
</dbReference>
<evidence type="ECO:0000256" key="1">
    <source>
        <dbReference type="ARBA" id="ARBA00022468"/>
    </source>
</evidence>
<evidence type="ECO:0000259" key="5">
    <source>
        <dbReference type="PROSITE" id="PS50018"/>
    </source>
</evidence>
<dbReference type="InterPro" id="IPR008936">
    <property type="entry name" value="Rho_GTPase_activation_prot"/>
</dbReference>
<accession>A0ABQ8Y3A6</accession>
<evidence type="ECO:0000259" key="6">
    <source>
        <dbReference type="PROSITE" id="PS50026"/>
    </source>
</evidence>
<dbReference type="Proteomes" id="UP001150062">
    <property type="component" value="Unassembled WGS sequence"/>
</dbReference>
<dbReference type="PROSITE" id="PS00022">
    <property type="entry name" value="EGF_1"/>
    <property type="match status" value="1"/>
</dbReference>
<proteinExistence type="predicted"/>
<dbReference type="InterPro" id="IPR000742">
    <property type="entry name" value="EGF"/>
</dbReference>
<protein>
    <submittedName>
        <fullName evidence="7">Ras gtpase-activating protein</fullName>
    </submittedName>
</protein>
<evidence type="ECO:0000256" key="3">
    <source>
        <dbReference type="SAM" id="Phobius"/>
    </source>
</evidence>
<keyword evidence="3" id="KW-1133">Transmembrane helix</keyword>
<keyword evidence="4" id="KW-0732">Signal</keyword>
<dbReference type="PROSITE" id="PS50018">
    <property type="entry name" value="RAS_GTPASE_ACTIV_2"/>
    <property type="match status" value="1"/>
</dbReference>
<dbReference type="PANTHER" id="PTHR10194:SF60">
    <property type="entry name" value="RAS GTPASE-ACTIVATING PROTEIN RASKOL"/>
    <property type="match status" value="1"/>
</dbReference>
<dbReference type="Gene3D" id="1.10.506.10">
    <property type="entry name" value="GTPase Activation - p120gap, domain 1"/>
    <property type="match status" value="2"/>
</dbReference>
<gene>
    <name evidence="7" type="ORF">M0813_25183</name>
</gene>
<keyword evidence="1" id="KW-0343">GTPase activation</keyword>
<feature type="domain" description="EGF-like" evidence="6">
    <location>
        <begin position="433"/>
        <end position="473"/>
    </location>
</feature>
<dbReference type="InterPro" id="IPR002049">
    <property type="entry name" value="LE_dom"/>
</dbReference>
<dbReference type="Gene3D" id="2.10.25.10">
    <property type="entry name" value="Laminin"/>
    <property type="match status" value="2"/>
</dbReference>
<dbReference type="PANTHER" id="PTHR10194">
    <property type="entry name" value="RAS GTPASE-ACTIVATING PROTEINS"/>
    <property type="match status" value="1"/>
</dbReference>
<keyword evidence="8" id="KW-1185">Reference proteome</keyword>
<dbReference type="Pfam" id="PF00616">
    <property type="entry name" value="RasGAP"/>
    <property type="match status" value="2"/>
</dbReference>
<organism evidence="7 8">
    <name type="scientific">Anaeramoeba flamelloides</name>
    <dbReference type="NCBI Taxonomy" id="1746091"/>
    <lineage>
        <taxon>Eukaryota</taxon>
        <taxon>Metamonada</taxon>
        <taxon>Anaeramoebidae</taxon>
        <taxon>Anaeramoeba</taxon>
    </lineage>
</organism>
<dbReference type="CDD" id="cd00055">
    <property type="entry name" value="EGF_Lam"/>
    <property type="match status" value="1"/>
</dbReference>
<evidence type="ECO:0000313" key="7">
    <source>
        <dbReference type="EMBL" id="KAJ6239301.1"/>
    </source>
</evidence>
<feature type="domain" description="Ras-GAP" evidence="5">
    <location>
        <begin position="666"/>
        <end position="860"/>
    </location>
</feature>
<name>A0ABQ8Y3A6_9EUKA</name>
<reference evidence="7" key="1">
    <citation type="submission" date="2022-08" db="EMBL/GenBank/DDBJ databases">
        <title>Novel sulfate-reducing endosymbionts in the free-living metamonad Anaeramoeba.</title>
        <authorList>
            <person name="Jerlstrom-Hultqvist J."/>
            <person name="Cepicka I."/>
            <person name="Gallot-Lavallee L."/>
            <person name="Salas-Leiva D."/>
            <person name="Curtis B.A."/>
            <person name="Zahonova K."/>
            <person name="Pipaliya S."/>
            <person name="Dacks J."/>
            <person name="Roger A.J."/>
        </authorList>
    </citation>
    <scope>NUCLEOTIDE SEQUENCE</scope>
    <source>
        <strain evidence="7">Schooner1</strain>
    </source>
</reference>
<sequence length="973" mass="110940">MKKNCLIGTLLFLLLSSYCLCYYTETLLTPPRVPEIVSPESDDEINNWASLGNVKDYEPTLKSDPPDVFDWYIKNNASAYALIYAENTDTYAYKLGEFGFNLPVVSNSSLTIQEINFQTTRDAYQKDGSDEIGFEYLFDTFLYFYFETTEVTPSSQSSYITIIVIEEDQLCGEKKMRSWEDPNDTKNVQTLRIYGGEMEEFQENLSAEMVNDDNFVIAGMVELRNISTELPTDWPKYTFNAVIGNMNVTIKYKWEIDVKKLSSEIGEANDLVQVFLDDGSVVKNGDYDGIACYWMCKIGETIFKSTEVNVDDSWIGCTLPSLTIAESYSVDVSYHKDATTSQFTNSKINIFYKVCDVSSDDSGDSDSDDNDDNDNVCINGVCKNYVCECYEGWNGTYCSNEICPKNKCNNNGDCDITNGNCECYDGYSGGNCFINLCEVEYNNCSNHGICFYNMKNGHCICDTQSGWEGEKCDEEICSSKDCGQFDTPKRGECLANGTCLCNYGYSGNKCKTDDCETMNCIHGVCDLEQGICVCESNYEGKKCNKEKVSDPWSKKMSEKFGITETSFLALFSITMIAISIFAIIFLVMIRTKIKRKKRRKEQYKSILELPIFDFQTLFGDYYFISQSTTNQVTKKKLKQTYLDLSDLLVTNLDFVESLLLSDENQVVDYLIRSILYIFESEGEGANLIKHFIVKEINECQDPDFLFKGYSITTKLWTSFAHLPVGINYLHSTLSQQIYDLIMEMSISEIEINPNKLNETDSISCNKYNLMAAVETILSSIEKNADQIPGQYCFILDTLSKQLKLKFPDQILPQIGSFIFNMFFNPVITSLDDYGLIEEPPEDSIISIFILIAKVFTQLSNCSIFDEKDDYLTEMNDYLTKNTERMRLFLTQISTPSIEFEENALFPPSPLPKNIFEVSCANVHRFLLLNENKILNNLEQICENQDRFQILKKEMQELIFLIGEPIPLKTIEDV</sequence>
<dbReference type="EMBL" id="JAOAOG010000226">
    <property type="protein sequence ID" value="KAJ6239301.1"/>
    <property type="molecule type" value="Genomic_DNA"/>
</dbReference>
<keyword evidence="2" id="KW-0245">EGF-like domain</keyword>
<keyword evidence="3" id="KW-0812">Transmembrane</keyword>
<feature type="chain" id="PRO_5046025638" evidence="4">
    <location>
        <begin position="22"/>
        <end position="973"/>
    </location>
</feature>
<dbReference type="InterPro" id="IPR039360">
    <property type="entry name" value="Ras_GTPase"/>
</dbReference>
<dbReference type="SUPFAM" id="SSF48350">
    <property type="entry name" value="GTPase activation domain, GAP"/>
    <property type="match status" value="1"/>
</dbReference>
<dbReference type="SMART" id="SM00323">
    <property type="entry name" value="RasGAP"/>
    <property type="match status" value="1"/>
</dbReference>
<dbReference type="PROSITE" id="PS50026">
    <property type="entry name" value="EGF_3"/>
    <property type="match status" value="1"/>
</dbReference>
<evidence type="ECO:0000313" key="8">
    <source>
        <dbReference type="Proteomes" id="UP001150062"/>
    </source>
</evidence>
<evidence type="ECO:0000256" key="2">
    <source>
        <dbReference type="PROSITE-ProRule" id="PRU00076"/>
    </source>
</evidence>